<dbReference type="EMBL" id="BQXS01009958">
    <property type="protein sequence ID" value="GKT32242.1"/>
    <property type="molecule type" value="Genomic_DNA"/>
</dbReference>
<name>A0ABQ5KI99_9EUKA</name>
<protein>
    <recommendedName>
        <fullName evidence="1">BAR domain-containing protein</fullName>
    </recommendedName>
</protein>
<dbReference type="Proteomes" id="UP001057375">
    <property type="component" value="Unassembled WGS sequence"/>
</dbReference>
<reference evidence="2" key="1">
    <citation type="submission" date="2022-03" db="EMBL/GenBank/DDBJ databases">
        <title>Draft genome sequence of Aduncisulcus paluster, a free-living microaerophilic Fornicata.</title>
        <authorList>
            <person name="Yuyama I."/>
            <person name="Kume K."/>
            <person name="Tamura T."/>
            <person name="Inagaki Y."/>
            <person name="Hashimoto T."/>
        </authorList>
    </citation>
    <scope>NUCLEOTIDE SEQUENCE</scope>
    <source>
        <strain evidence="2">NY0171</strain>
    </source>
</reference>
<dbReference type="Pfam" id="PF03114">
    <property type="entry name" value="BAR"/>
    <property type="match status" value="1"/>
</dbReference>
<proteinExistence type="predicted"/>
<accession>A0ABQ5KI99</accession>
<sequence>MDSIKKSFRIAKQATLQKFGKQRKVEEDPEFRKYVDRYRSIGTAFEKVSESVEGLGIQEKSTSAACKNLADGMRGLKERFSSVEGKDRFCSGLVSLAEMQEEIEGYRAEFADIVAKDIAPPMTSLKANQDQILKFKHKYNTLRYEHDAIVHERKQLLDKGDRASAAKLATVDIEYSRIHDEYMKMQSSYKEMVTKYETGVSTRTLPPVVAMYRAYYDYVGQVYRILHEKKEFFEELERYVAMEKKKSDEAEISGMMTDSHF</sequence>
<organism evidence="2 3">
    <name type="scientific">Aduncisulcus paluster</name>
    <dbReference type="NCBI Taxonomy" id="2918883"/>
    <lineage>
        <taxon>Eukaryota</taxon>
        <taxon>Metamonada</taxon>
        <taxon>Carpediemonas-like organisms</taxon>
        <taxon>Aduncisulcus</taxon>
    </lineage>
</organism>
<comment type="caution">
    <text evidence="2">The sequence shown here is derived from an EMBL/GenBank/DDBJ whole genome shotgun (WGS) entry which is preliminary data.</text>
</comment>
<dbReference type="Gene3D" id="1.20.1270.60">
    <property type="entry name" value="Arfaptin homology (AH) domain/BAR domain"/>
    <property type="match status" value="1"/>
</dbReference>
<evidence type="ECO:0000313" key="2">
    <source>
        <dbReference type="EMBL" id="GKT32242.1"/>
    </source>
</evidence>
<dbReference type="InterPro" id="IPR004148">
    <property type="entry name" value="BAR_dom"/>
</dbReference>
<dbReference type="InterPro" id="IPR027267">
    <property type="entry name" value="AH/BAR_dom_sf"/>
</dbReference>
<evidence type="ECO:0000259" key="1">
    <source>
        <dbReference type="Pfam" id="PF03114"/>
    </source>
</evidence>
<dbReference type="SUPFAM" id="SSF103657">
    <property type="entry name" value="BAR/IMD domain-like"/>
    <property type="match status" value="1"/>
</dbReference>
<keyword evidence="3" id="KW-1185">Reference proteome</keyword>
<gene>
    <name evidence="2" type="ORF">ADUPG1_006435</name>
</gene>
<evidence type="ECO:0000313" key="3">
    <source>
        <dbReference type="Proteomes" id="UP001057375"/>
    </source>
</evidence>
<feature type="domain" description="BAR" evidence="1">
    <location>
        <begin position="4"/>
        <end position="228"/>
    </location>
</feature>